<dbReference type="EMBL" id="FOQG01000028">
    <property type="protein sequence ID" value="SFJ37860.1"/>
    <property type="molecule type" value="Genomic_DNA"/>
</dbReference>
<evidence type="ECO:0000313" key="3">
    <source>
        <dbReference type="Proteomes" id="UP000198649"/>
    </source>
</evidence>
<protein>
    <submittedName>
        <fullName evidence="2">Uncharacterized protein</fullName>
    </submittedName>
</protein>
<dbReference type="AlphaFoldDB" id="A0A1I3QVT6"/>
<proteinExistence type="predicted"/>
<reference evidence="2 3" key="1">
    <citation type="submission" date="2016-10" db="EMBL/GenBank/DDBJ databases">
        <authorList>
            <person name="de Groot N.N."/>
        </authorList>
    </citation>
    <scope>NUCLEOTIDE SEQUENCE [LARGE SCALE GENOMIC DNA]</scope>
    <source>
        <strain evidence="2 3">CGMCC 1.11156</strain>
    </source>
</reference>
<evidence type="ECO:0000256" key="1">
    <source>
        <dbReference type="SAM" id="MobiDB-lite"/>
    </source>
</evidence>
<sequence length="119" mass="11962">MASFVRPGDDVVPEGTSGDPAPTEKVICAVTGCPSSETARTAVVQVPSGPPGRTSWVTTVPSTAGVTTAAAALPSGAVTTTYAGDTIGSLNSKETLVGRDRTREQGGPVHRSSHSSVLQ</sequence>
<accession>A0A1I3QVT6</accession>
<feature type="compositionally biased region" description="Polar residues" evidence="1">
    <location>
        <begin position="81"/>
        <end position="94"/>
    </location>
</feature>
<feature type="region of interest" description="Disordered" evidence="1">
    <location>
        <begin position="81"/>
        <end position="119"/>
    </location>
</feature>
<dbReference type="Proteomes" id="UP000198649">
    <property type="component" value="Unassembled WGS sequence"/>
</dbReference>
<feature type="region of interest" description="Disordered" evidence="1">
    <location>
        <begin position="1"/>
        <end position="23"/>
    </location>
</feature>
<organism evidence="2 3">
    <name type="scientific">Nocardioides psychrotolerans</name>
    <dbReference type="NCBI Taxonomy" id="1005945"/>
    <lineage>
        <taxon>Bacteria</taxon>
        <taxon>Bacillati</taxon>
        <taxon>Actinomycetota</taxon>
        <taxon>Actinomycetes</taxon>
        <taxon>Propionibacteriales</taxon>
        <taxon>Nocardioidaceae</taxon>
        <taxon>Nocardioides</taxon>
    </lineage>
</organism>
<gene>
    <name evidence="2" type="ORF">SAMN05216561_1285</name>
</gene>
<keyword evidence="3" id="KW-1185">Reference proteome</keyword>
<evidence type="ECO:0000313" key="2">
    <source>
        <dbReference type="EMBL" id="SFJ37860.1"/>
    </source>
</evidence>
<dbReference type="STRING" id="1005945.SAMN05216561_1285"/>
<name>A0A1I3QVT6_9ACTN</name>